<evidence type="ECO:0000256" key="2">
    <source>
        <dbReference type="SAM" id="Phobius"/>
    </source>
</evidence>
<dbReference type="InterPro" id="IPR001304">
    <property type="entry name" value="C-type_lectin-like"/>
</dbReference>
<keyword evidence="5" id="KW-1185">Reference proteome</keyword>
<dbReference type="Gene3D" id="3.10.100.10">
    <property type="entry name" value="Mannose-Binding Protein A, subunit A"/>
    <property type="match status" value="2"/>
</dbReference>
<dbReference type="PROSITE" id="PS50041">
    <property type="entry name" value="C_TYPE_LECTIN_2"/>
    <property type="match status" value="2"/>
</dbReference>
<feature type="domain" description="C-type lectin" evidence="3">
    <location>
        <begin position="155"/>
        <end position="275"/>
    </location>
</feature>
<dbReference type="AlphaFoldDB" id="A0A819AFN3"/>
<comment type="caution">
    <text evidence="4">The sequence shown here is derived from an EMBL/GenBank/DDBJ whole genome shotgun (WGS) entry which is preliminary data.</text>
</comment>
<dbReference type="GO" id="GO:0005886">
    <property type="term" value="C:plasma membrane"/>
    <property type="evidence" value="ECO:0007669"/>
    <property type="project" value="TreeGrafter"/>
</dbReference>
<proteinExistence type="predicted"/>
<evidence type="ECO:0000313" key="4">
    <source>
        <dbReference type="EMBL" id="CAF3784429.1"/>
    </source>
</evidence>
<reference evidence="4" key="1">
    <citation type="submission" date="2021-02" db="EMBL/GenBank/DDBJ databases">
        <authorList>
            <person name="Nowell W R."/>
        </authorList>
    </citation>
    <scope>NUCLEOTIDE SEQUENCE</scope>
</reference>
<dbReference type="SUPFAM" id="SSF56436">
    <property type="entry name" value="C-type lectin-like"/>
    <property type="match status" value="2"/>
</dbReference>
<name>A0A819AFN3_9BILA</name>
<sequence length="547" mass="61988">MEHKLHEFSASPITSPFVNDGISEMSSMGRYEQSSTTLTLPPHPPTEADRRRLLEKDIFHANRNGFWICRLWQLLLTLNITILVITIVLVLLLIFIIGPLSPYQTYGQSCKTLSCNYAYGLVCGKNSICSCPSSNSYWSYNQTGCRRCPNGWSMLNGKCIFVSTFYMNWTDASSYCKSFIAQLLTFTVIKLYTSLTLSQINTSVSSNTNYFIGLSEQPSDSGNWQWVDGSSLLSSSMNLFCTNGSLSQFDSIFRTNMNCGMYRMDSCLARYTCQRADMTSVVPDLTQFLNDATKDKLVIYELEFNKTEDPNENICNAAKVQGQCACRLWLILFVGNTAIIAIVMLLILLLLIEVGPVPPYQTYGQQCASAKCDSSKGLVCRAGNRSKTCLCPSGNWFWYNNAICRECPCNWIIDQSGTGCYFVSYTSLTFSDAQQWCIDSQSRLIEILNDNLFLTLQSIQYFSFVLTDLYWIGLRETAPNTNIYYWSTSETKFSHTNYFCSGQPAHKYNYYFQEYDQCIGLYIQSNTSSCLNDSTCENVAPFICELY</sequence>
<dbReference type="PANTHER" id="PTHR46746">
    <property type="entry name" value="KILLER CELL LECTIN-LIKE RECEPTOR SUBFAMILY F MEMBER 2"/>
    <property type="match status" value="1"/>
</dbReference>
<dbReference type="Proteomes" id="UP000663866">
    <property type="component" value="Unassembled WGS sequence"/>
</dbReference>
<dbReference type="Pfam" id="PF00059">
    <property type="entry name" value="Lectin_C"/>
    <property type="match status" value="2"/>
</dbReference>
<dbReference type="PANTHER" id="PTHR46746:SF3">
    <property type="entry name" value="C-TYPE LECTIN DOMAIN-CONTAINING PROTEIN-RELATED"/>
    <property type="match status" value="1"/>
</dbReference>
<organism evidence="4 5">
    <name type="scientific">Rotaria magnacalcarata</name>
    <dbReference type="NCBI Taxonomy" id="392030"/>
    <lineage>
        <taxon>Eukaryota</taxon>
        <taxon>Metazoa</taxon>
        <taxon>Spiralia</taxon>
        <taxon>Gnathifera</taxon>
        <taxon>Rotifera</taxon>
        <taxon>Eurotatoria</taxon>
        <taxon>Bdelloidea</taxon>
        <taxon>Philodinida</taxon>
        <taxon>Philodinidae</taxon>
        <taxon>Rotaria</taxon>
    </lineage>
</organism>
<evidence type="ECO:0000313" key="5">
    <source>
        <dbReference type="Proteomes" id="UP000663866"/>
    </source>
</evidence>
<dbReference type="SMART" id="SM00034">
    <property type="entry name" value="CLECT"/>
    <property type="match status" value="2"/>
</dbReference>
<dbReference type="CDD" id="cd00037">
    <property type="entry name" value="CLECT"/>
    <property type="match status" value="1"/>
</dbReference>
<dbReference type="InterPro" id="IPR051379">
    <property type="entry name" value="C-type_Lectin_Receptor_IMM"/>
</dbReference>
<feature type="transmembrane region" description="Helical" evidence="2">
    <location>
        <begin position="328"/>
        <end position="352"/>
    </location>
</feature>
<dbReference type="GO" id="GO:0030246">
    <property type="term" value="F:carbohydrate binding"/>
    <property type="evidence" value="ECO:0007669"/>
    <property type="project" value="UniProtKB-KW"/>
</dbReference>
<evidence type="ECO:0000256" key="1">
    <source>
        <dbReference type="ARBA" id="ARBA00022734"/>
    </source>
</evidence>
<feature type="transmembrane region" description="Helical" evidence="2">
    <location>
        <begin position="74"/>
        <end position="100"/>
    </location>
</feature>
<evidence type="ECO:0000259" key="3">
    <source>
        <dbReference type="PROSITE" id="PS50041"/>
    </source>
</evidence>
<keyword evidence="2" id="KW-0472">Membrane</keyword>
<gene>
    <name evidence="4" type="ORF">OVN521_LOCUS2957</name>
</gene>
<keyword evidence="1" id="KW-0430">Lectin</keyword>
<keyword evidence="2" id="KW-1133">Transmembrane helix</keyword>
<keyword evidence="2" id="KW-0812">Transmembrane</keyword>
<dbReference type="InterPro" id="IPR016186">
    <property type="entry name" value="C-type_lectin-like/link_sf"/>
</dbReference>
<protein>
    <recommendedName>
        <fullName evidence="3">C-type lectin domain-containing protein</fullName>
    </recommendedName>
</protein>
<dbReference type="EMBL" id="CAJOBG010000246">
    <property type="protein sequence ID" value="CAF3784429.1"/>
    <property type="molecule type" value="Genomic_DNA"/>
</dbReference>
<feature type="domain" description="C-type lectin" evidence="3">
    <location>
        <begin position="416"/>
        <end position="545"/>
    </location>
</feature>
<dbReference type="InterPro" id="IPR016187">
    <property type="entry name" value="CTDL_fold"/>
</dbReference>
<accession>A0A819AFN3</accession>